<dbReference type="SUPFAM" id="SSF52200">
    <property type="entry name" value="Toll/Interleukin receptor TIR domain"/>
    <property type="match status" value="1"/>
</dbReference>
<evidence type="ECO:0000313" key="3">
    <source>
        <dbReference type="Proteomes" id="UP001144096"/>
    </source>
</evidence>
<gene>
    <name evidence="2" type="ORF">M8542_07030</name>
</gene>
<dbReference type="Gene3D" id="3.40.50.10140">
    <property type="entry name" value="Toll/interleukin-1 receptor homology (TIR) domain"/>
    <property type="match status" value="1"/>
</dbReference>
<reference evidence="2" key="1">
    <citation type="submission" date="2022-06" db="EMBL/GenBank/DDBJ databases">
        <title>Amycolatopsis iheyaensis sp. nov., a new species of the genus Amycolatopsis isolated from soil in Iheya island, Japan.</title>
        <authorList>
            <person name="Ngamcharungchit C."/>
            <person name="Kanto H."/>
            <person name="Take A."/>
            <person name="Intra B."/>
            <person name="Matsumoto A."/>
            <person name="Panbangred W."/>
            <person name="Inahashi Y."/>
        </authorList>
    </citation>
    <scope>NUCLEOTIDE SEQUENCE</scope>
    <source>
        <strain evidence="2">OK19-0408</strain>
    </source>
</reference>
<dbReference type="InterPro" id="IPR035897">
    <property type="entry name" value="Toll_tir_struct_dom_sf"/>
</dbReference>
<dbReference type="EMBL" id="JAMXQV010000002">
    <property type="protein sequence ID" value="MCR6482565.1"/>
    <property type="molecule type" value="Genomic_DNA"/>
</dbReference>
<dbReference type="PROSITE" id="PS50104">
    <property type="entry name" value="TIR"/>
    <property type="match status" value="1"/>
</dbReference>
<dbReference type="AlphaFoldDB" id="A0A9X2NDJ7"/>
<dbReference type="GO" id="GO:0007165">
    <property type="term" value="P:signal transduction"/>
    <property type="evidence" value="ECO:0007669"/>
    <property type="project" value="InterPro"/>
</dbReference>
<accession>A0A9X2NDJ7</accession>
<evidence type="ECO:0000313" key="2">
    <source>
        <dbReference type="EMBL" id="MCR6482565.1"/>
    </source>
</evidence>
<name>A0A9X2NDJ7_9PSEU</name>
<dbReference type="InterPro" id="IPR000157">
    <property type="entry name" value="TIR_dom"/>
</dbReference>
<evidence type="ECO:0000259" key="1">
    <source>
        <dbReference type="PROSITE" id="PS50104"/>
    </source>
</evidence>
<dbReference type="RefSeq" id="WP_257919186.1">
    <property type="nucleotide sequence ID" value="NZ_JAMXQV010000002.1"/>
</dbReference>
<proteinExistence type="predicted"/>
<feature type="domain" description="TIR" evidence="1">
    <location>
        <begin position="1"/>
        <end position="147"/>
    </location>
</feature>
<keyword evidence="3" id="KW-1185">Reference proteome</keyword>
<sequence>MSGIFISFRGHDGDNDAWGLDTALVREFGEERVFRSGRSIEAGAEFPPVLLEGVRTASVMLVLIGAGWLDVAVDGRRRLDDPEDWVRREVAEALKLDKQVIPVLFRDARLPAEADLPPDIAGLALRQQFRVDPKTAGEDLDRLIKKLIKIDPTLGIGVVEGLEDLQKWLEAWRQFTNPPLPENLSLLGRESEAMRLCSWLDGPPSVLAVHAPGRTEAAAFVATAVRTHRPGTRAALVSGLSGWRHSRRLTGPHLLVVDSVEVEVGAADATHGHVVVVAQTPDPTGSELLALPRIPRDEAVRAFVASGVPLAEANRYAPIARRSISSLRRKLSPSAAEPAWASPPDSALVALLVLVGRWQAGSAADRAEIAAITGRDIEELDDFLGRAGIGGDPFLHRSGSRWQLADPQDAWSLLRRLLSAQDLVRWHESAFRVLSEPDPALALPSDQRTFAGLHGHVRKWSADLRHGLAQGAALLGAAGAARMADDRSGADHALAVVRAVLAKANDDSEGTLWRSLPDVLPLFAEAAPRAFLDAVDQALSGEALAMRSLFAAEDSGWSSFTPHVWLLWALESLCWSAEHLSMVVSVLAGLARIDPGEGTSTRPLESLVTLLQPWYPYLDLPAGRRSELVRAVCHRTPDVGWSLVVSLLRGRSGHLLASPRHPEVRLDWTVPEPPVTADDFAAFHDDLVDMAVGALEEVPQRWKELVEELPELTSPQWDRMVTALAAVTVERLSEEERFELWNVLTAAIAQHRYYSDAEWSLSEELLGRLEACAATIEPDVNPRRHARLFGWHPSLPGIDPFDYESHKAELERLRLDAVRRVLREYAVPGLTELARASEVPRLVGQAAAEVGGDDIQQDALALLGEETWVLGWIDTIARALGEEWTGATAKALGSEPALADFLLAVPVEQALALLASAGEETVKAFWSRTGFLPLPAGQEEFFLRQLLSHRRPWAAITSAALALHGGDAIPLPVSLVEEALALGLQTEVDHPDQHAIHQVGPLLDFLIRADADDRTVARFELYYHSALKHNRKPRVLYRVLTTDPAAYVDLYCEAHPAEDANPSPARIPAWFAIFEMRAVPGHTEAGLDSVVLKNWVSRARALFAERGRGKSGDRSIGTVLAGSPSGTDGAWPAEAVRDVLDVPDGLHLRRGFATGMVNNRGLTSRDSYEGGQQERDLAGQYREWARRIDVGWPRVAAVLIEYAEDLERDGIRNDGQADQVHDAP</sequence>
<dbReference type="Proteomes" id="UP001144096">
    <property type="component" value="Unassembled WGS sequence"/>
</dbReference>
<protein>
    <submittedName>
        <fullName evidence="2">TIR domain-containing protein</fullName>
    </submittedName>
</protein>
<comment type="caution">
    <text evidence="2">The sequence shown here is derived from an EMBL/GenBank/DDBJ whole genome shotgun (WGS) entry which is preliminary data.</text>
</comment>
<organism evidence="2 3">
    <name type="scientific">Amycolatopsis iheyensis</name>
    <dbReference type="NCBI Taxonomy" id="2945988"/>
    <lineage>
        <taxon>Bacteria</taxon>
        <taxon>Bacillati</taxon>
        <taxon>Actinomycetota</taxon>
        <taxon>Actinomycetes</taxon>
        <taxon>Pseudonocardiales</taxon>
        <taxon>Pseudonocardiaceae</taxon>
        <taxon>Amycolatopsis</taxon>
    </lineage>
</organism>